<accession>A0A2P8GMX6</accession>
<evidence type="ECO:0000256" key="5">
    <source>
        <dbReference type="SAM" id="MobiDB-lite"/>
    </source>
</evidence>
<reference evidence="7 8" key="1">
    <citation type="submission" date="2018-03" db="EMBL/GenBank/DDBJ databases">
        <title>Genomic Encyclopedia of Archaeal and Bacterial Type Strains, Phase II (KMG-II): from individual species to whole genera.</title>
        <authorList>
            <person name="Goeker M."/>
        </authorList>
    </citation>
    <scope>NUCLEOTIDE SEQUENCE [LARGE SCALE GENOMIC DNA]</scope>
    <source>
        <strain evidence="7 8">DSM 18107</strain>
    </source>
</reference>
<evidence type="ECO:0000259" key="6">
    <source>
        <dbReference type="PROSITE" id="PS51007"/>
    </source>
</evidence>
<gene>
    <name evidence="7" type="ORF">CLV42_10175</name>
</gene>
<proteinExistence type="predicted"/>
<evidence type="ECO:0000256" key="4">
    <source>
        <dbReference type="PROSITE-ProRule" id="PRU00433"/>
    </source>
</evidence>
<evidence type="ECO:0000313" key="7">
    <source>
        <dbReference type="EMBL" id="PSL35321.1"/>
    </source>
</evidence>
<dbReference type="Proteomes" id="UP000240978">
    <property type="component" value="Unassembled WGS sequence"/>
</dbReference>
<keyword evidence="8" id="KW-1185">Reference proteome</keyword>
<keyword evidence="1 4" id="KW-0349">Heme</keyword>
<dbReference type="PANTHER" id="PTHR40394">
    <property type="entry name" value="LIPOPROTEIN-RELATED"/>
    <property type="match status" value="1"/>
</dbReference>
<dbReference type="GO" id="GO:0020037">
    <property type="term" value="F:heme binding"/>
    <property type="evidence" value="ECO:0007669"/>
    <property type="project" value="InterPro"/>
</dbReference>
<keyword evidence="2 4" id="KW-0479">Metal-binding</keyword>
<feature type="domain" description="Cytochrome c" evidence="6">
    <location>
        <begin position="109"/>
        <end position="198"/>
    </location>
</feature>
<comment type="caution">
    <text evidence="7">The sequence shown here is derived from an EMBL/GenBank/DDBJ whole genome shotgun (WGS) entry which is preliminary data.</text>
</comment>
<dbReference type="AlphaFoldDB" id="A0A2P8GMX6"/>
<dbReference type="InterPro" id="IPR009056">
    <property type="entry name" value="Cyt_c-like_dom"/>
</dbReference>
<dbReference type="Pfam" id="PF13442">
    <property type="entry name" value="Cytochrome_CBB3"/>
    <property type="match status" value="1"/>
</dbReference>
<evidence type="ECO:0000256" key="2">
    <source>
        <dbReference type="ARBA" id="ARBA00022723"/>
    </source>
</evidence>
<dbReference type="SUPFAM" id="SSF46626">
    <property type="entry name" value="Cytochrome c"/>
    <property type="match status" value="1"/>
</dbReference>
<dbReference type="PROSITE" id="PS51007">
    <property type="entry name" value="CYTC"/>
    <property type="match status" value="1"/>
</dbReference>
<organism evidence="7 8">
    <name type="scientific">Chitinophaga ginsengisoli</name>
    <dbReference type="NCBI Taxonomy" id="363837"/>
    <lineage>
        <taxon>Bacteria</taxon>
        <taxon>Pseudomonadati</taxon>
        <taxon>Bacteroidota</taxon>
        <taxon>Chitinophagia</taxon>
        <taxon>Chitinophagales</taxon>
        <taxon>Chitinophagaceae</taxon>
        <taxon>Chitinophaga</taxon>
    </lineage>
</organism>
<feature type="region of interest" description="Disordered" evidence="5">
    <location>
        <begin position="208"/>
        <end position="232"/>
    </location>
</feature>
<dbReference type="GO" id="GO:0046872">
    <property type="term" value="F:metal ion binding"/>
    <property type="evidence" value="ECO:0007669"/>
    <property type="project" value="UniProtKB-KW"/>
</dbReference>
<evidence type="ECO:0000313" key="8">
    <source>
        <dbReference type="Proteomes" id="UP000240978"/>
    </source>
</evidence>
<keyword evidence="3 4" id="KW-0408">Iron</keyword>
<dbReference type="PANTHER" id="PTHR40394:SF2">
    <property type="entry name" value="QUINOL:CYTOCHROME C OXIDOREDUCTASE MEMBRANE PROTEIN"/>
    <property type="match status" value="1"/>
</dbReference>
<evidence type="ECO:0000256" key="3">
    <source>
        <dbReference type="ARBA" id="ARBA00023004"/>
    </source>
</evidence>
<sequence>MKDFRGGSTQNTSLNYNIQMKRTSNILIAAALVSGALLSACGKDNRKPGKHYMPDMFESRAYEFYNERLSTMKPVEGTVKRGELLPYHLKAADTALANAVKNPLILTKADLEEGKRLFNIYCAICHGSKLDGNGPLYNDGNGPYVAKPANLASGDKTHYTEGRLFHVMTYGFNAMGSYASQLDKEQRWKIAAYIRSFRNNGAEASAVLASDSTKAAPAPAAAPAATDSSATK</sequence>
<dbReference type="Gene3D" id="1.10.760.10">
    <property type="entry name" value="Cytochrome c-like domain"/>
    <property type="match status" value="1"/>
</dbReference>
<name>A0A2P8GMX6_9BACT</name>
<dbReference type="InterPro" id="IPR036909">
    <property type="entry name" value="Cyt_c-like_dom_sf"/>
</dbReference>
<dbReference type="GO" id="GO:0009055">
    <property type="term" value="F:electron transfer activity"/>
    <property type="evidence" value="ECO:0007669"/>
    <property type="project" value="InterPro"/>
</dbReference>
<evidence type="ECO:0000256" key="1">
    <source>
        <dbReference type="ARBA" id="ARBA00022617"/>
    </source>
</evidence>
<feature type="compositionally biased region" description="Low complexity" evidence="5">
    <location>
        <begin position="209"/>
        <end position="232"/>
    </location>
</feature>
<dbReference type="EMBL" id="PYGK01000001">
    <property type="protein sequence ID" value="PSL35321.1"/>
    <property type="molecule type" value="Genomic_DNA"/>
</dbReference>
<protein>
    <submittedName>
        <fullName evidence="7">Quinol:cytochrome c oxidoreductase monoheme cytochrome subunit</fullName>
    </submittedName>
</protein>